<evidence type="ECO:0000313" key="5">
    <source>
        <dbReference type="Proteomes" id="UP000182740"/>
    </source>
</evidence>
<protein>
    <submittedName>
        <fullName evidence="4">Predicted DNA-binding transcriptional regulator YafY, contains an HTH and WYL domains</fullName>
    </submittedName>
</protein>
<evidence type="ECO:0000256" key="1">
    <source>
        <dbReference type="ARBA" id="ARBA00023015"/>
    </source>
</evidence>
<dbReference type="InterPro" id="IPR026881">
    <property type="entry name" value="WYL_dom"/>
</dbReference>
<dbReference type="InterPro" id="IPR036388">
    <property type="entry name" value="WH-like_DNA-bd_sf"/>
</dbReference>
<dbReference type="PROSITE" id="PS51000">
    <property type="entry name" value="HTH_DEOR_2"/>
    <property type="match status" value="1"/>
</dbReference>
<feature type="domain" description="HTH deoR-type" evidence="3">
    <location>
        <begin position="4"/>
        <end position="59"/>
    </location>
</feature>
<dbReference type="InterPro" id="IPR057727">
    <property type="entry name" value="WCX_dom"/>
</dbReference>
<organism evidence="4 5">
    <name type="scientific">Amycolatopsis australiensis</name>
    <dbReference type="NCBI Taxonomy" id="546364"/>
    <lineage>
        <taxon>Bacteria</taxon>
        <taxon>Bacillati</taxon>
        <taxon>Actinomycetota</taxon>
        <taxon>Actinomycetes</taxon>
        <taxon>Pseudonocardiales</taxon>
        <taxon>Pseudonocardiaceae</taxon>
        <taxon>Amycolatopsis</taxon>
    </lineage>
</organism>
<dbReference type="AlphaFoldDB" id="A0A1K1S1E3"/>
<dbReference type="SUPFAM" id="SSF46785">
    <property type="entry name" value="Winged helix' DNA-binding domain"/>
    <property type="match status" value="1"/>
</dbReference>
<dbReference type="EMBL" id="FPJG01000006">
    <property type="protein sequence ID" value="SFW77877.1"/>
    <property type="molecule type" value="Genomic_DNA"/>
</dbReference>
<dbReference type="Proteomes" id="UP000182740">
    <property type="component" value="Unassembled WGS sequence"/>
</dbReference>
<dbReference type="PANTHER" id="PTHR34580:SF3">
    <property type="entry name" value="PROTEIN PAFB"/>
    <property type="match status" value="1"/>
</dbReference>
<dbReference type="InterPro" id="IPR001034">
    <property type="entry name" value="DeoR_HTH"/>
</dbReference>
<sequence>MYGTSERLLRLLSLLQARRDWPGADLAARLEVDVRTIRRDVERLRSLGYPVHATPGVAGGYRLGAGAALPPLLLDDDEAVAVAVGLRTAASGTVSGIEEASVRALAKLEQVLPARLRPRVGALHAATVSLPGGGPTVDASVLTAIAAACRDHERLRFGYGDHAGAETERSVEPLRLVHTGRRWYLVAFDLDRADWRTFRVDRITGVPVAGFRFTPREPPAEDLAAYVSSRISTAPYPHRFVLRVAAPAAVLAARIPPTSGVVEAVDEHSCRVRTGASTLDTVPYYLAQWGFDFVVEEAPPGLVERLREVAARFARAVG</sequence>
<dbReference type="RefSeq" id="WP_072478033.1">
    <property type="nucleotide sequence ID" value="NZ_FPJG01000006.1"/>
</dbReference>
<dbReference type="Pfam" id="PF13280">
    <property type="entry name" value="WYL"/>
    <property type="match status" value="1"/>
</dbReference>
<keyword evidence="1" id="KW-0805">Transcription regulation</keyword>
<dbReference type="Pfam" id="PF08279">
    <property type="entry name" value="HTH_11"/>
    <property type="match status" value="1"/>
</dbReference>
<name>A0A1K1S1E3_9PSEU</name>
<evidence type="ECO:0000313" key="4">
    <source>
        <dbReference type="EMBL" id="SFW77877.1"/>
    </source>
</evidence>
<dbReference type="GO" id="GO:0003700">
    <property type="term" value="F:DNA-binding transcription factor activity"/>
    <property type="evidence" value="ECO:0007669"/>
    <property type="project" value="InterPro"/>
</dbReference>
<gene>
    <name evidence="4" type="ORF">SAMN04489730_4398</name>
</gene>
<dbReference type="InterPro" id="IPR051534">
    <property type="entry name" value="CBASS_pafABC_assoc_protein"/>
</dbReference>
<evidence type="ECO:0000259" key="3">
    <source>
        <dbReference type="PROSITE" id="PS51000"/>
    </source>
</evidence>
<dbReference type="Gene3D" id="1.10.10.10">
    <property type="entry name" value="Winged helix-like DNA-binding domain superfamily/Winged helix DNA-binding domain"/>
    <property type="match status" value="1"/>
</dbReference>
<evidence type="ECO:0000256" key="2">
    <source>
        <dbReference type="ARBA" id="ARBA00023163"/>
    </source>
</evidence>
<keyword evidence="5" id="KW-1185">Reference proteome</keyword>
<accession>A0A1K1S1E3</accession>
<keyword evidence="2" id="KW-0804">Transcription</keyword>
<reference evidence="5" key="1">
    <citation type="submission" date="2016-11" db="EMBL/GenBank/DDBJ databases">
        <authorList>
            <person name="Varghese N."/>
            <person name="Submissions S."/>
        </authorList>
    </citation>
    <scope>NUCLEOTIDE SEQUENCE [LARGE SCALE GENOMIC DNA]</scope>
    <source>
        <strain evidence="5">DSM 44671</strain>
    </source>
</reference>
<dbReference type="InterPro" id="IPR036390">
    <property type="entry name" value="WH_DNA-bd_sf"/>
</dbReference>
<keyword evidence="4" id="KW-0238">DNA-binding</keyword>
<dbReference type="STRING" id="546364.SAMN04489730_4398"/>
<proteinExistence type="predicted"/>
<dbReference type="GO" id="GO:0003677">
    <property type="term" value="F:DNA binding"/>
    <property type="evidence" value="ECO:0007669"/>
    <property type="project" value="UniProtKB-KW"/>
</dbReference>
<dbReference type="PANTHER" id="PTHR34580">
    <property type="match status" value="1"/>
</dbReference>
<dbReference type="Pfam" id="PF25583">
    <property type="entry name" value="WCX"/>
    <property type="match status" value="1"/>
</dbReference>
<dbReference type="PROSITE" id="PS52050">
    <property type="entry name" value="WYL"/>
    <property type="match status" value="1"/>
</dbReference>
<dbReference type="InterPro" id="IPR013196">
    <property type="entry name" value="HTH_11"/>
</dbReference>